<keyword evidence="1" id="KW-0472">Membrane</keyword>
<protein>
    <submittedName>
        <fullName evidence="2">Uncharacterized protein</fullName>
    </submittedName>
</protein>
<keyword evidence="3" id="KW-1185">Reference proteome</keyword>
<keyword evidence="1" id="KW-1133">Transmembrane helix</keyword>
<organism evidence="2 3">
    <name type="scientific">Nyssa sinensis</name>
    <dbReference type="NCBI Taxonomy" id="561372"/>
    <lineage>
        <taxon>Eukaryota</taxon>
        <taxon>Viridiplantae</taxon>
        <taxon>Streptophyta</taxon>
        <taxon>Embryophyta</taxon>
        <taxon>Tracheophyta</taxon>
        <taxon>Spermatophyta</taxon>
        <taxon>Magnoliopsida</taxon>
        <taxon>eudicotyledons</taxon>
        <taxon>Gunneridae</taxon>
        <taxon>Pentapetalae</taxon>
        <taxon>asterids</taxon>
        <taxon>Cornales</taxon>
        <taxon>Nyssaceae</taxon>
        <taxon>Nyssa</taxon>
    </lineage>
</organism>
<accession>A0A5J5BEJ7</accession>
<name>A0A5J5BEJ7_9ASTE</name>
<evidence type="ECO:0000256" key="1">
    <source>
        <dbReference type="SAM" id="Phobius"/>
    </source>
</evidence>
<dbReference type="Proteomes" id="UP000325577">
    <property type="component" value="Linkage Group LG12"/>
</dbReference>
<gene>
    <name evidence="2" type="ORF">F0562_022745</name>
</gene>
<keyword evidence="1" id="KW-0812">Transmembrane</keyword>
<proteinExistence type="predicted"/>
<feature type="transmembrane region" description="Helical" evidence="1">
    <location>
        <begin position="12"/>
        <end position="34"/>
    </location>
</feature>
<evidence type="ECO:0000313" key="2">
    <source>
        <dbReference type="EMBL" id="KAA8541593.1"/>
    </source>
</evidence>
<reference evidence="2 3" key="1">
    <citation type="submission" date="2019-09" db="EMBL/GenBank/DDBJ databases">
        <title>A chromosome-level genome assembly of the Chinese tupelo Nyssa sinensis.</title>
        <authorList>
            <person name="Yang X."/>
            <person name="Kang M."/>
            <person name="Yang Y."/>
            <person name="Xiong H."/>
            <person name="Wang M."/>
            <person name="Zhang Z."/>
            <person name="Wang Z."/>
            <person name="Wu H."/>
            <person name="Ma T."/>
            <person name="Liu J."/>
            <person name="Xi Z."/>
        </authorList>
    </citation>
    <scope>NUCLEOTIDE SEQUENCE [LARGE SCALE GENOMIC DNA]</scope>
    <source>
        <strain evidence="2">J267</strain>
        <tissue evidence="2">Leaf</tissue>
    </source>
</reference>
<evidence type="ECO:0000313" key="3">
    <source>
        <dbReference type="Proteomes" id="UP000325577"/>
    </source>
</evidence>
<dbReference type="AlphaFoldDB" id="A0A5J5BEJ7"/>
<dbReference type="EMBL" id="CM018035">
    <property type="protein sequence ID" value="KAA8541593.1"/>
    <property type="molecule type" value="Genomic_DNA"/>
</dbReference>
<sequence>MSSRLCPCKRAFIVAGGAVFFGSLDLSLSLSFSLSSLSLDSRQHKSASFSSFFSNFFSLFCENSASDDIFEATEQNLGFFALS</sequence>